<gene>
    <name evidence="1" type="ORF">QJ048_09060</name>
</gene>
<comment type="caution">
    <text evidence="1">The sequence shown here is derived from an EMBL/GenBank/DDBJ whole genome shotgun (WGS) entry which is preliminary data.</text>
</comment>
<keyword evidence="2" id="KW-1185">Reference proteome</keyword>
<evidence type="ECO:0000313" key="2">
    <source>
        <dbReference type="Proteomes" id="UP001226434"/>
    </source>
</evidence>
<reference evidence="1 2" key="1">
    <citation type="submission" date="2023-05" db="EMBL/GenBank/DDBJ databases">
        <title>Genome sequence of Pinibacter sp. MAH-24.</title>
        <authorList>
            <person name="Huq M.A."/>
        </authorList>
    </citation>
    <scope>NUCLEOTIDE SEQUENCE [LARGE SCALE GENOMIC DNA]</scope>
    <source>
        <strain evidence="1 2">MAH-24</strain>
    </source>
</reference>
<protein>
    <submittedName>
        <fullName evidence="1">Uncharacterized protein</fullName>
    </submittedName>
</protein>
<dbReference type="EMBL" id="JASBRG010000005">
    <property type="protein sequence ID" value="MDI3319919.1"/>
    <property type="molecule type" value="Genomic_DNA"/>
</dbReference>
<evidence type="ECO:0000313" key="1">
    <source>
        <dbReference type="EMBL" id="MDI3319919.1"/>
    </source>
</evidence>
<dbReference type="Proteomes" id="UP001226434">
    <property type="component" value="Unassembled WGS sequence"/>
</dbReference>
<sequence length="45" mass="5208">MFIQFKEIGLNQKEGKGSAMKKKRLQKKKLKEKSAKILNAMEKEA</sequence>
<accession>A0ABT6RDH2</accession>
<organism evidence="1 2">
    <name type="scientific">Pinibacter soli</name>
    <dbReference type="NCBI Taxonomy" id="3044211"/>
    <lineage>
        <taxon>Bacteria</taxon>
        <taxon>Pseudomonadati</taxon>
        <taxon>Bacteroidota</taxon>
        <taxon>Chitinophagia</taxon>
        <taxon>Chitinophagales</taxon>
        <taxon>Chitinophagaceae</taxon>
        <taxon>Pinibacter</taxon>
    </lineage>
</organism>
<dbReference type="RefSeq" id="WP_282334021.1">
    <property type="nucleotide sequence ID" value="NZ_JASBRG010000005.1"/>
</dbReference>
<name>A0ABT6RDH2_9BACT</name>
<proteinExistence type="predicted"/>